<gene>
    <name evidence="1" type="ORF">VCHENC02_1183A</name>
</gene>
<organism evidence="1 2">
    <name type="scientific">Vibrio harveyi</name>
    <name type="common">Beneckea harveyi</name>
    <dbReference type="NCBI Taxonomy" id="669"/>
    <lineage>
        <taxon>Bacteria</taxon>
        <taxon>Pseudomonadati</taxon>
        <taxon>Pseudomonadota</taxon>
        <taxon>Gammaproteobacteria</taxon>
        <taxon>Vibrionales</taxon>
        <taxon>Vibrionaceae</taxon>
        <taxon>Vibrio</taxon>
    </lineage>
</organism>
<proteinExistence type="predicted"/>
<evidence type="ECO:0000313" key="2">
    <source>
        <dbReference type="Proteomes" id="UP000008367"/>
    </source>
</evidence>
<comment type="caution">
    <text evidence="1">The sequence shown here is derived from an EMBL/GenBank/DDBJ whole genome shotgun (WGS) entry which is preliminary data.</text>
</comment>
<feature type="non-terminal residue" evidence="1">
    <location>
        <position position="33"/>
    </location>
</feature>
<dbReference type="Proteomes" id="UP000008367">
    <property type="component" value="Unassembled WGS sequence"/>
</dbReference>
<dbReference type="AlphaFoldDB" id="A0A454D3U4"/>
<accession>A0A454D3U4</accession>
<dbReference type="EMBL" id="AJSR01000322">
    <property type="protein sequence ID" value="EKM33352.1"/>
    <property type="molecule type" value="Genomic_DNA"/>
</dbReference>
<name>A0A454D3U4_VIBHA</name>
<sequence>MKSYETLTALQTDHPQIYGYRTILMLLTGLILV</sequence>
<protein>
    <submittedName>
        <fullName evidence="1">Uncharacterized protein</fullName>
    </submittedName>
</protein>
<evidence type="ECO:0000313" key="1">
    <source>
        <dbReference type="EMBL" id="EKM33352.1"/>
    </source>
</evidence>
<reference evidence="1 2" key="1">
    <citation type="submission" date="2012-10" db="EMBL/GenBank/DDBJ databases">
        <title>Genome sequence of Vibrio Cholerae HENC-02.</title>
        <authorList>
            <person name="Eppinger M."/>
            <person name="Hasan N.A."/>
            <person name="Sengamalay N."/>
            <person name="Hine E."/>
            <person name="Su Q."/>
            <person name="Daugherty S.C."/>
            <person name="Young S."/>
            <person name="Sadzewicz L."/>
            <person name="Tallon L."/>
            <person name="Cebula T.A."/>
            <person name="Ravel J."/>
            <person name="Colwell R.R."/>
        </authorList>
    </citation>
    <scope>NUCLEOTIDE SEQUENCE [LARGE SCALE GENOMIC DNA]</scope>
    <source>
        <strain evidence="1 2">HENC-02</strain>
    </source>
</reference>